<evidence type="ECO:0000256" key="1">
    <source>
        <dbReference type="ARBA" id="ARBA00022450"/>
    </source>
</evidence>
<proteinExistence type="predicted"/>
<feature type="domain" description="Carrier" evidence="3">
    <location>
        <begin position="1"/>
        <end position="73"/>
    </location>
</feature>
<evidence type="ECO:0000256" key="2">
    <source>
        <dbReference type="ARBA" id="ARBA00022553"/>
    </source>
</evidence>
<dbReference type="Gene3D" id="1.10.1200.10">
    <property type="entry name" value="ACP-like"/>
    <property type="match status" value="1"/>
</dbReference>
<dbReference type="InterPro" id="IPR009081">
    <property type="entry name" value="PP-bd_ACP"/>
</dbReference>
<accession>A0A6G3WN65</accession>
<comment type="caution">
    <text evidence="4">The sequence shown here is derived from an EMBL/GenBank/DDBJ whole genome shotgun (WGS) entry which is preliminary data.</text>
</comment>
<dbReference type="EMBL" id="JAAGMN010001115">
    <property type="protein sequence ID" value="NEE06948.1"/>
    <property type="molecule type" value="Genomic_DNA"/>
</dbReference>
<sequence length="78" mass="8370">MFVDYLSTILTTVHKVPAPVDPEKSFQELEVDSLSLAELGAHLEDEFELTIDEEELTPSTTVAELAGLLESGGAVLPA</sequence>
<keyword evidence="1" id="KW-0596">Phosphopantetheine</keyword>
<keyword evidence="2" id="KW-0597">Phosphoprotein</keyword>
<dbReference type="PROSITE" id="PS50075">
    <property type="entry name" value="CARRIER"/>
    <property type="match status" value="1"/>
</dbReference>
<gene>
    <name evidence="4" type="ORF">G3M58_10890</name>
</gene>
<dbReference type="GO" id="GO:0017000">
    <property type="term" value="P:antibiotic biosynthetic process"/>
    <property type="evidence" value="ECO:0007669"/>
    <property type="project" value="UniProtKB-ARBA"/>
</dbReference>
<name>A0A6G3WN65_9ACTN</name>
<dbReference type="GO" id="GO:0031177">
    <property type="term" value="F:phosphopantetheine binding"/>
    <property type="evidence" value="ECO:0007669"/>
    <property type="project" value="InterPro"/>
</dbReference>
<evidence type="ECO:0000313" key="4">
    <source>
        <dbReference type="EMBL" id="NEE06948.1"/>
    </source>
</evidence>
<dbReference type="InterPro" id="IPR036736">
    <property type="entry name" value="ACP-like_sf"/>
</dbReference>
<dbReference type="AlphaFoldDB" id="A0A6G3WN65"/>
<protein>
    <submittedName>
        <fullName evidence="4">Acyl carrier protein</fullName>
    </submittedName>
</protein>
<organism evidence="4">
    <name type="scientific">Streptomyces sp. SID7499</name>
    <dbReference type="NCBI Taxonomy" id="2706086"/>
    <lineage>
        <taxon>Bacteria</taxon>
        <taxon>Bacillati</taxon>
        <taxon>Actinomycetota</taxon>
        <taxon>Actinomycetes</taxon>
        <taxon>Kitasatosporales</taxon>
        <taxon>Streptomycetaceae</taxon>
        <taxon>Streptomyces</taxon>
    </lineage>
</organism>
<evidence type="ECO:0000259" key="3">
    <source>
        <dbReference type="PROSITE" id="PS50075"/>
    </source>
</evidence>
<reference evidence="4" key="1">
    <citation type="submission" date="2020-01" db="EMBL/GenBank/DDBJ databases">
        <title>Insect and environment-associated Actinomycetes.</title>
        <authorList>
            <person name="Currrie C."/>
            <person name="Chevrette M."/>
            <person name="Carlson C."/>
            <person name="Stubbendieck R."/>
            <person name="Wendt-Pienkowski E."/>
        </authorList>
    </citation>
    <scope>NUCLEOTIDE SEQUENCE</scope>
    <source>
        <strain evidence="4">SID7499</strain>
    </source>
</reference>
<dbReference type="SMART" id="SM00823">
    <property type="entry name" value="PKS_PP"/>
    <property type="match status" value="1"/>
</dbReference>
<dbReference type="Pfam" id="PF00550">
    <property type="entry name" value="PP-binding"/>
    <property type="match status" value="1"/>
</dbReference>
<dbReference type="InterPro" id="IPR020806">
    <property type="entry name" value="PKS_PP-bd"/>
</dbReference>
<dbReference type="SUPFAM" id="SSF47336">
    <property type="entry name" value="ACP-like"/>
    <property type="match status" value="1"/>
</dbReference>